<evidence type="ECO:0000313" key="1">
    <source>
        <dbReference type="EMBL" id="CAB5222797.1"/>
    </source>
</evidence>
<organism evidence="1">
    <name type="scientific">uncultured Caudovirales phage</name>
    <dbReference type="NCBI Taxonomy" id="2100421"/>
    <lineage>
        <taxon>Viruses</taxon>
        <taxon>Duplodnaviria</taxon>
        <taxon>Heunggongvirae</taxon>
        <taxon>Uroviricota</taxon>
        <taxon>Caudoviricetes</taxon>
        <taxon>Peduoviridae</taxon>
        <taxon>Maltschvirus</taxon>
        <taxon>Maltschvirus maltsch</taxon>
    </lineage>
</organism>
<protein>
    <submittedName>
        <fullName evidence="1">Uncharacterized protein</fullName>
    </submittedName>
</protein>
<accession>A0A6J7WYD2</accession>
<proteinExistence type="predicted"/>
<dbReference type="EMBL" id="LR798305">
    <property type="protein sequence ID" value="CAB5222797.1"/>
    <property type="molecule type" value="Genomic_DNA"/>
</dbReference>
<name>A0A6J7WYD2_9CAUD</name>
<reference evidence="1" key="1">
    <citation type="submission" date="2020-05" db="EMBL/GenBank/DDBJ databases">
        <authorList>
            <person name="Chiriac C."/>
            <person name="Salcher M."/>
            <person name="Ghai R."/>
            <person name="Kavagutti S V."/>
        </authorList>
    </citation>
    <scope>NUCLEOTIDE SEQUENCE</scope>
</reference>
<sequence>MEREALKLALEALTIQSDRVTEIGKKREAITAIKEALAQPAQEPVAFEEWLSKQHGDPEEIGFLQALRIAYISGQDSIITPPQRKPLTDAQGNECGMCGYVGKDKDKTGQCPKCRWDELRPLTGKAHQKPLTDDQIYEMYNEPRSDAEMLEFARAIEAAHGIKGEA</sequence>
<gene>
    <name evidence="1" type="ORF">UFOVP376_26</name>
</gene>